<dbReference type="OrthoDB" id="2148705at2"/>
<name>A0A0R1TZU8_9LACO</name>
<comment type="caution">
    <text evidence="3">The sequence shown here is derived from an EMBL/GenBank/DDBJ whole genome shotgun (WGS) entry which is preliminary data.</text>
</comment>
<accession>A0A0R1TZU8</accession>
<evidence type="ECO:0000313" key="3">
    <source>
        <dbReference type="EMBL" id="KRL86238.1"/>
    </source>
</evidence>
<evidence type="ECO:0000259" key="2">
    <source>
        <dbReference type="SMART" id="SM00635"/>
    </source>
</evidence>
<dbReference type="STRING" id="1423783.FC50_GL000984"/>
<dbReference type="GO" id="GO:0006508">
    <property type="term" value="P:proteolysis"/>
    <property type="evidence" value="ECO:0007669"/>
    <property type="project" value="InterPro"/>
</dbReference>
<dbReference type="SMART" id="SM00635">
    <property type="entry name" value="BID_2"/>
    <property type="match status" value="4"/>
</dbReference>
<evidence type="ECO:0000313" key="4">
    <source>
        <dbReference type="Proteomes" id="UP000051922"/>
    </source>
</evidence>
<dbReference type="GO" id="GO:0008237">
    <property type="term" value="F:metallopeptidase activity"/>
    <property type="evidence" value="ECO:0007669"/>
    <property type="project" value="InterPro"/>
</dbReference>
<dbReference type="EMBL" id="AZFJ01000046">
    <property type="protein sequence ID" value="KRL86238.1"/>
    <property type="molecule type" value="Genomic_DNA"/>
</dbReference>
<sequence>MTEDLQMKNVRSKLFLLLAFLSMCVGVSFQNSNHVQGTESHGSLVSAQGYASSNMGAADTVPITGVSVHYNGTLFVGDTNQIIYTLSPTNANNFQITWTSSDENVLTVDENGLVTTHSPGQATVSYKVTQAGVSNYWTGELLYSVSVNDTVPMTGINVHYQGNIRPGEQEQLTYKLTPADANNETITWQSSNTEVATIYANGVVHAMNAGTTTISYVARQKNEVNYWTGHFDYTVLPAIEPTSISFSQSQVDVQPGTNQKLAVQIMPENATDLSLTWSSSNDGVASISSDGELTPISLGTTTITAITANGLSATLLVNVVNEQSLTDFTFTSDDYDMAAGQTKVMQAQVTPLHGTFASITWASDNSFVATVDSSGLVRAQAPGIAKITGTATDTFGNQFSDTHEFTVMLADVGSLPIAVNQADVVSVLTSDDIKTLLSAGGINYADVCPFTGFRFASNTIYYSIDSNLTDLVVQDGTSYAQQDLAIAAIASWNEALKNVGSTVQFVPADEDNAATLFFEEGDNTNPILVGHMGVTSDKFSYDTMLYIEPVIIRTNLDEIGTQAGYDNLLELFQHELGHALGLIHSSNVDDLMWYQDHGQSGITVGDTIGVLLNYTLPVGCNSDNTLGIAKG</sequence>
<feature type="domain" description="BIG2" evidence="2">
    <location>
        <begin position="62"/>
        <end position="138"/>
    </location>
</feature>
<dbReference type="Pfam" id="PF02368">
    <property type="entry name" value="Big_2"/>
    <property type="match status" value="4"/>
</dbReference>
<evidence type="ECO:0000259" key="1">
    <source>
        <dbReference type="SMART" id="SM00235"/>
    </source>
</evidence>
<dbReference type="InterPro" id="IPR024079">
    <property type="entry name" value="MetalloPept_cat_dom_sf"/>
</dbReference>
<gene>
    <name evidence="3" type="ORF">FC50_GL000984</name>
</gene>
<organism evidence="3 4">
    <name type="scientific">Lacticaseibacillus pantheris DSM 15945 = JCM 12539 = NBRC 106106</name>
    <dbReference type="NCBI Taxonomy" id="1423783"/>
    <lineage>
        <taxon>Bacteria</taxon>
        <taxon>Bacillati</taxon>
        <taxon>Bacillota</taxon>
        <taxon>Bacilli</taxon>
        <taxon>Lactobacillales</taxon>
        <taxon>Lactobacillaceae</taxon>
        <taxon>Lacticaseibacillus</taxon>
    </lineage>
</organism>
<protein>
    <recommendedName>
        <fullName evidence="5">BIG2 domain-containing protein</fullName>
    </recommendedName>
</protein>
<dbReference type="InterPro" id="IPR006026">
    <property type="entry name" value="Peptidase_Metallo"/>
</dbReference>
<feature type="domain" description="BIG2" evidence="2">
    <location>
        <begin position="152"/>
        <end position="228"/>
    </location>
</feature>
<dbReference type="Proteomes" id="UP000051922">
    <property type="component" value="Unassembled WGS sequence"/>
</dbReference>
<feature type="domain" description="Peptidase metallopeptidase" evidence="1">
    <location>
        <begin position="452"/>
        <end position="616"/>
    </location>
</feature>
<feature type="domain" description="BIG2" evidence="2">
    <location>
        <begin position="240"/>
        <end position="317"/>
    </location>
</feature>
<evidence type="ECO:0008006" key="5">
    <source>
        <dbReference type="Google" id="ProtNLM"/>
    </source>
</evidence>
<keyword evidence="4" id="KW-1185">Reference proteome</keyword>
<reference evidence="3 4" key="1">
    <citation type="journal article" date="2015" name="Genome Announc.">
        <title>Expanding the biotechnology potential of lactobacilli through comparative genomics of 213 strains and associated genera.</title>
        <authorList>
            <person name="Sun Z."/>
            <person name="Harris H.M."/>
            <person name="McCann A."/>
            <person name="Guo C."/>
            <person name="Argimon S."/>
            <person name="Zhang W."/>
            <person name="Yang X."/>
            <person name="Jeffery I.B."/>
            <person name="Cooney J.C."/>
            <person name="Kagawa T.F."/>
            <person name="Liu W."/>
            <person name="Song Y."/>
            <person name="Salvetti E."/>
            <person name="Wrobel A."/>
            <person name="Rasinkangas P."/>
            <person name="Parkhill J."/>
            <person name="Rea M.C."/>
            <person name="O'Sullivan O."/>
            <person name="Ritari J."/>
            <person name="Douillard F.P."/>
            <person name="Paul Ross R."/>
            <person name="Yang R."/>
            <person name="Briner A.E."/>
            <person name="Felis G.E."/>
            <person name="de Vos W.M."/>
            <person name="Barrangou R."/>
            <person name="Klaenhammer T.R."/>
            <person name="Caufield P.W."/>
            <person name="Cui Y."/>
            <person name="Zhang H."/>
            <person name="O'Toole P.W."/>
        </authorList>
    </citation>
    <scope>NUCLEOTIDE SEQUENCE [LARGE SCALE GENOMIC DNA]</scope>
    <source>
        <strain evidence="3 4">DSM 15945</strain>
    </source>
</reference>
<dbReference type="InterPro" id="IPR045197">
    <property type="entry name" value="NUP210-like"/>
</dbReference>
<dbReference type="PANTHER" id="PTHR23019:SF0">
    <property type="entry name" value="NUCLEAR PORE MEMBRANE GLYCOPROTEIN 210"/>
    <property type="match status" value="1"/>
</dbReference>
<dbReference type="Gene3D" id="3.40.390.10">
    <property type="entry name" value="Collagenase (Catalytic Domain)"/>
    <property type="match status" value="1"/>
</dbReference>
<dbReference type="GO" id="GO:0008270">
    <property type="term" value="F:zinc ion binding"/>
    <property type="evidence" value="ECO:0007669"/>
    <property type="project" value="InterPro"/>
</dbReference>
<dbReference type="PANTHER" id="PTHR23019">
    <property type="entry name" value="NUCLEAR PORE MEMBRANE GLYCOPROTEIN GP210-RELATED"/>
    <property type="match status" value="1"/>
</dbReference>
<dbReference type="AlphaFoldDB" id="A0A0R1TZU8"/>
<dbReference type="SUPFAM" id="SSF55486">
    <property type="entry name" value="Metalloproteases ('zincins'), catalytic domain"/>
    <property type="match status" value="1"/>
</dbReference>
<dbReference type="InterPro" id="IPR008964">
    <property type="entry name" value="Invasin/intimin_cell_adhesion"/>
</dbReference>
<dbReference type="Gene3D" id="2.60.40.1080">
    <property type="match status" value="4"/>
</dbReference>
<dbReference type="SMART" id="SM00235">
    <property type="entry name" value="ZnMc"/>
    <property type="match status" value="1"/>
</dbReference>
<dbReference type="SUPFAM" id="SSF49373">
    <property type="entry name" value="Invasin/intimin cell-adhesion fragments"/>
    <property type="match status" value="4"/>
</dbReference>
<proteinExistence type="predicted"/>
<dbReference type="InterPro" id="IPR003343">
    <property type="entry name" value="Big_2"/>
</dbReference>
<feature type="domain" description="BIG2" evidence="2">
    <location>
        <begin position="324"/>
        <end position="400"/>
    </location>
</feature>
<dbReference type="PATRIC" id="fig|1423783.4.peg.1019"/>